<dbReference type="Pfam" id="PF13947">
    <property type="entry name" value="GUB_WAK_bind"/>
    <property type="match status" value="1"/>
</dbReference>
<dbReference type="AlphaFoldDB" id="A0AAV2D0F6"/>
<dbReference type="Pfam" id="PF07645">
    <property type="entry name" value="EGF_CA"/>
    <property type="match status" value="1"/>
</dbReference>
<feature type="region of interest" description="Disordered" evidence="15">
    <location>
        <begin position="721"/>
        <end position="742"/>
    </location>
</feature>
<evidence type="ECO:0000256" key="1">
    <source>
        <dbReference type="ARBA" id="ARBA00004479"/>
    </source>
</evidence>
<dbReference type="SMART" id="SM00181">
    <property type="entry name" value="EGF"/>
    <property type="match status" value="2"/>
</dbReference>
<dbReference type="SMART" id="SM00179">
    <property type="entry name" value="EGF_CA"/>
    <property type="match status" value="1"/>
</dbReference>
<evidence type="ECO:0000256" key="15">
    <source>
        <dbReference type="SAM" id="MobiDB-lite"/>
    </source>
</evidence>
<feature type="chain" id="PRO_5043707571" description="Protein kinase domain-containing protein" evidence="17">
    <location>
        <begin position="24"/>
        <end position="753"/>
    </location>
</feature>
<dbReference type="Gene3D" id="2.90.20.10">
    <property type="entry name" value="Plasmodium vivax P25 domain"/>
    <property type="match status" value="1"/>
</dbReference>
<feature type="signal peptide" evidence="17">
    <location>
        <begin position="1"/>
        <end position="23"/>
    </location>
</feature>
<evidence type="ECO:0000256" key="10">
    <source>
        <dbReference type="ARBA" id="ARBA00023157"/>
    </source>
</evidence>
<proteinExistence type="predicted"/>
<keyword evidence="11" id="KW-0325">Glycoprotein</keyword>
<comment type="catalytic activity">
    <reaction evidence="13">
        <text>L-threonyl-[protein] + ATP = O-phospho-L-threonyl-[protein] + ADP + H(+)</text>
        <dbReference type="Rhea" id="RHEA:46608"/>
        <dbReference type="Rhea" id="RHEA-COMP:11060"/>
        <dbReference type="Rhea" id="RHEA-COMP:11605"/>
        <dbReference type="ChEBI" id="CHEBI:15378"/>
        <dbReference type="ChEBI" id="CHEBI:30013"/>
        <dbReference type="ChEBI" id="CHEBI:30616"/>
        <dbReference type="ChEBI" id="CHEBI:61977"/>
        <dbReference type="ChEBI" id="CHEBI:456216"/>
    </reaction>
</comment>
<gene>
    <name evidence="19" type="ORF">LTRI10_LOCUS9560</name>
</gene>
<dbReference type="GO" id="GO:0007166">
    <property type="term" value="P:cell surface receptor signaling pathway"/>
    <property type="evidence" value="ECO:0007669"/>
    <property type="project" value="InterPro"/>
</dbReference>
<evidence type="ECO:0000313" key="20">
    <source>
        <dbReference type="Proteomes" id="UP001497516"/>
    </source>
</evidence>
<evidence type="ECO:0000256" key="11">
    <source>
        <dbReference type="ARBA" id="ARBA00023180"/>
    </source>
</evidence>
<dbReference type="PANTHER" id="PTHR27005:SF511">
    <property type="entry name" value="WALL-ASSOCIATED RECEPTOR KINASE 1-RELATED"/>
    <property type="match status" value="1"/>
</dbReference>
<dbReference type="GO" id="GO:0005509">
    <property type="term" value="F:calcium ion binding"/>
    <property type="evidence" value="ECO:0007669"/>
    <property type="project" value="InterPro"/>
</dbReference>
<dbReference type="InterPro" id="IPR011009">
    <property type="entry name" value="Kinase-like_dom_sf"/>
</dbReference>
<dbReference type="InterPro" id="IPR017441">
    <property type="entry name" value="Protein_kinase_ATP_BS"/>
</dbReference>
<dbReference type="InterPro" id="IPR000719">
    <property type="entry name" value="Prot_kinase_dom"/>
</dbReference>
<dbReference type="GO" id="GO:0030247">
    <property type="term" value="F:polysaccharide binding"/>
    <property type="evidence" value="ECO:0007669"/>
    <property type="project" value="InterPro"/>
</dbReference>
<dbReference type="PROSITE" id="PS50011">
    <property type="entry name" value="PROTEIN_KINASE_DOM"/>
    <property type="match status" value="1"/>
</dbReference>
<dbReference type="InterPro" id="IPR008271">
    <property type="entry name" value="Ser/Thr_kinase_AS"/>
</dbReference>
<accession>A0AAV2D0F6</accession>
<evidence type="ECO:0000256" key="3">
    <source>
        <dbReference type="ARBA" id="ARBA00022536"/>
    </source>
</evidence>
<dbReference type="EMBL" id="OZ034814">
    <property type="protein sequence ID" value="CAL1362661.1"/>
    <property type="molecule type" value="Genomic_DNA"/>
</dbReference>
<comment type="subcellular location">
    <subcellularLocation>
        <location evidence="1">Membrane</location>
        <topology evidence="1">Single-pass type I membrane protein</topology>
    </subcellularLocation>
</comment>
<protein>
    <recommendedName>
        <fullName evidence="18">Protein kinase domain-containing protein</fullName>
    </recommendedName>
</protein>
<comment type="catalytic activity">
    <reaction evidence="12">
        <text>L-seryl-[protein] + ATP = O-phospho-L-seryl-[protein] + ADP + H(+)</text>
        <dbReference type="Rhea" id="RHEA:17989"/>
        <dbReference type="Rhea" id="RHEA-COMP:9863"/>
        <dbReference type="Rhea" id="RHEA-COMP:11604"/>
        <dbReference type="ChEBI" id="CHEBI:15378"/>
        <dbReference type="ChEBI" id="CHEBI:29999"/>
        <dbReference type="ChEBI" id="CHEBI:30616"/>
        <dbReference type="ChEBI" id="CHEBI:83421"/>
        <dbReference type="ChEBI" id="CHEBI:456216"/>
    </reaction>
</comment>
<evidence type="ECO:0000256" key="13">
    <source>
        <dbReference type="ARBA" id="ARBA00047951"/>
    </source>
</evidence>
<evidence type="ECO:0000259" key="18">
    <source>
        <dbReference type="PROSITE" id="PS50011"/>
    </source>
</evidence>
<feature type="compositionally biased region" description="Pro residues" evidence="15">
    <location>
        <begin position="25"/>
        <end position="42"/>
    </location>
</feature>
<evidence type="ECO:0000256" key="8">
    <source>
        <dbReference type="ARBA" id="ARBA00022777"/>
    </source>
</evidence>
<evidence type="ECO:0000256" key="16">
    <source>
        <dbReference type="SAM" id="Phobius"/>
    </source>
</evidence>
<keyword evidence="20" id="KW-1185">Reference proteome</keyword>
<dbReference type="CDD" id="cd00054">
    <property type="entry name" value="EGF_CA"/>
    <property type="match status" value="1"/>
</dbReference>
<keyword evidence="9 14" id="KW-0067">ATP-binding</keyword>
<keyword evidence="4" id="KW-0808">Transferase</keyword>
<dbReference type="InterPro" id="IPR025287">
    <property type="entry name" value="WAK_GUB"/>
</dbReference>
<dbReference type="InterPro" id="IPR000152">
    <property type="entry name" value="EGF-type_Asp/Asn_hydroxyl_site"/>
</dbReference>
<keyword evidence="6" id="KW-0677">Repeat</keyword>
<dbReference type="SUPFAM" id="SSF56112">
    <property type="entry name" value="Protein kinase-like (PK-like)"/>
    <property type="match status" value="1"/>
</dbReference>
<feature type="domain" description="Protein kinase" evidence="18">
    <location>
        <begin position="443"/>
        <end position="727"/>
    </location>
</feature>
<reference evidence="19 20" key="1">
    <citation type="submission" date="2024-04" db="EMBL/GenBank/DDBJ databases">
        <authorList>
            <person name="Fracassetti M."/>
        </authorList>
    </citation>
    <scope>NUCLEOTIDE SEQUENCE [LARGE SCALE GENOMIC DNA]</scope>
</reference>
<dbReference type="FunFam" id="1.10.510.10:FF:000084">
    <property type="entry name" value="Wall-associated receptor kinase 2"/>
    <property type="match status" value="1"/>
</dbReference>
<dbReference type="PROSITE" id="PS01187">
    <property type="entry name" value="EGF_CA"/>
    <property type="match status" value="1"/>
</dbReference>
<keyword evidence="16" id="KW-0812">Transmembrane</keyword>
<dbReference type="PROSITE" id="PS00010">
    <property type="entry name" value="ASX_HYDROXYL"/>
    <property type="match status" value="1"/>
</dbReference>
<keyword evidence="16" id="KW-1133">Transmembrane helix</keyword>
<dbReference type="PANTHER" id="PTHR27005">
    <property type="entry name" value="WALL-ASSOCIATED RECEPTOR KINASE-LIKE 21"/>
    <property type="match status" value="1"/>
</dbReference>
<evidence type="ECO:0000256" key="4">
    <source>
        <dbReference type="ARBA" id="ARBA00022679"/>
    </source>
</evidence>
<keyword evidence="10" id="KW-1015">Disulfide bond</keyword>
<feature type="transmembrane region" description="Helical" evidence="16">
    <location>
        <begin position="364"/>
        <end position="385"/>
    </location>
</feature>
<dbReference type="Gene3D" id="1.10.510.10">
    <property type="entry name" value="Transferase(Phosphotransferase) domain 1"/>
    <property type="match status" value="1"/>
</dbReference>
<dbReference type="SMART" id="SM00220">
    <property type="entry name" value="S_TKc"/>
    <property type="match status" value="1"/>
</dbReference>
<keyword evidence="7 14" id="KW-0547">Nucleotide-binding</keyword>
<feature type="region of interest" description="Disordered" evidence="15">
    <location>
        <begin position="22"/>
        <end position="50"/>
    </location>
</feature>
<evidence type="ECO:0000256" key="2">
    <source>
        <dbReference type="ARBA" id="ARBA00022527"/>
    </source>
</evidence>
<dbReference type="SUPFAM" id="SSF57196">
    <property type="entry name" value="EGF/Laminin"/>
    <property type="match status" value="1"/>
</dbReference>
<dbReference type="InterPro" id="IPR049883">
    <property type="entry name" value="NOTCH1_EGF-like"/>
</dbReference>
<dbReference type="PROSITE" id="PS00108">
    <property type="entry name" value="PROTEIN_KINASE_ST"/>
    <property type="match status" value="1"/>
</dbReference>
<dbReference type="SUPFAM" id="SSF101447">
    <property type="entry name" value="Formin homology 2 domain (FH2 domain)"/>
    <property type="match status" value="1"/>
</dbReference>
<dbReference type="GO" id="GO:0004674">
    <property type="term" value="F:protein serine/threonine kinase activity"/>
    <property type="evidence" value="ECO:0007669"/>
    <property type="project" value="UniProtKB-KW"/>
</dbReference>
<evidence type="ECO:0000256" key="6">
    <source>
        <dbReference type="ARBA" id="ARBA00022737"/>
    </source>
</evidence>
<evidence type="ECO:0000313" key="19">
    <source>
        <dbReference type="EMBL" id="CAL1362661.1"/>
    </source>
</evidence>
<keyword evidence="8" id="KW-0418">Kinase</keyword>
<feature type="binding site" evidence="14">
    <location>
        <position position="478"/>
    </location>
    <ligand>
        <name>ATP</name>
        <dbReference type="ChEBI" id="CHEBI:30616"/>
    </ligand>
</feature>
<evidence type="ECO:0000256" key="17">
    <source>
        <dbReference type="SAM" id="SignalP"/>
    </source>
</evidence>
<dbReference type="InterPro" id="IPR045274">
    <property type="entry name" value="WAK-like"/>
</dbReference>
<dbReference type="GO" id="GO:0005886">
    <property type="term" value="C:plasma membrane"/>
    <property type="evidence" value="ECO:0007669"/>
    <property type="project" value="TreeGrafter"/>
</dbReference>
<dbReference type="Gene3D" id="3.30.200.20">
    <property type="entry name" value="Phosphorylase Kinase, domain 1"/>
    <property type="match status" value="1"/>
</dbReference>
<evidence type="ECO:0000256" key="5">
    <source>
        <dbReference type="ARBA" id="ARBA00022729"/>
    </source>
</evidence>
<dbReference type="InterPro" id="IPR018097">
    <property type="entry name" value="EGF_Ca-bd_CS"/>
</dbReference>
<dbReference type="Proteomes" id="UP001497516">
    <property type="component" value="Chromosome 10"/>
</dbReference>
<keyword evidence="16" id="KW-0472">Membrane</keyword>
<dbReference type="PROSITE" id="PS00107">
    <property type="entry name" value="PROTEIN_KINASE_ATP"/>
    <property type="match status" value="1"/>
</dbReference>
<keyword evidence="5 17" id="KW-0732">Signal</keyword>
<keyword evidence="3" id="KW-0245">EGF-like domain</keyword>
<name>A0AAV2D0F6_9ROSI</name>
<dbReference type="InterPro" id="IPR001245">
    <property type="entry name" value="Ser-Thr/Tyr_kinase_cat_dom"/>
</dbReference>
<dbReference type="GO" id="GO:0005524">
    <property type="term" value="F:ATP binding"/>
    <property type="evidence" value="ECO:0007669"/>
    <property type="project" value="UniProtKB-UniRule"/>
</dbReference>
<dbReference type="InterPro" id="IPR001881">
    <property type="entry name" value="EGF-like_Ca-bd_dom"/>
</dbReference>
<dbReference type="InterPro" id="IPR000742">
    <property type="entry name" value="EGF"/>
</dbReference>
<evidence type="ECO:0000256" key="12">
    <source>
        <dbReference type="ARBA" id="ARBA00047558"/>
    </source>
</evidence>
<sequence>MPHHHHHFLLLLLSLSLPLLSTAADPPPPPPSPPPPPPPPPESAIHTQSTDCPTHCGDVAIPFPFGTKPGCYLNPDFLITCNATNVPLLGYSTTRVLNISVPDGELRIESPVARDCYNKSGQSVANAPSGIWDLKFPISNTRNKFTAVGCDTYALVQGVVDQKYATGCISYCSKRRDVVNGSCAGVGCCQALVPKGARGFLATVNSYNSHASVWRFNPCSYAFLVEDSLFQFSTSDLPDLRGVTSFPVVLDWAVGNETCKEVAEKGYFGKSSVCMENSQCYEHETAPGSGYRCRCLAGYRGNPYLAGGCQDINECDDPTLNKCTNYCKNSKGSYTCSCPKGHNGDGRKDGSGCIPNRGSSFQPIVGVSASVSFAFLFIYLTFMGVHKRKQMKHKREFFKQNGGILLQQLLFKTNPNSSSSSLNNNNTARIFTEHELNLATKNFNKSMVVGRGGFGVVYKGTFSSSTSSSAATTVAIKKSMAIDRSQIEQFVNEVIVLSQIHHPNAVKLLGCCLETQVPLLVYEFITNGTLFEHVHEEGFKGSLPWETRLRIAVETAAALAYMHSNQIIHRDVKSANILLDDGFTAKVADFGVSRLVPFDEEQISTLVQGTLGYMDPEYFQSGILTDKSDVYSFGVLLAELLTGKMAISSECKEKSLALHFLCSLKEEYLLEILEERVKEEGDVKQLSKVAEVARSCLKLEGDQRPTMKQVLQELQDLTTTTTEHSLIAGGPGGDQSPPLNTVGRRAFGELKAR</sequence>
<evidence type="ECO:0000256" key="9">
    <source>
        <dbReference type="ARBA" id="ARBA00022840"/>
    </source>
</evidence>
<dbReference type="Pfam" id="PF07714">
    <property type="entry name" value="PK_Tyr_Ser-Thr"/>
    <property type="match status" value="1"/>
</dbReference>
<evidence type="ECO:0000256" key="7">
    <source>
        <dbReference type="ARBA" id="ARBA00022741"/>
    </source>
</evidence>
<dbReference type="FunFam" id="2.10.25.10:FF:000038">
    <property type="entry name" value="Fibrillin 2"/>
    <property type="match status" value="1"/>
</dbReference>
<organism evidence="19 20">
    <name type="scientific">Linum trigynum</name>
    <dbReference type="NCBI Taxonomy" id="586398"/>
    <lineage>
        <taxon>Eukaryota</taxon>
        <taxon>Viridiplantae</taxon>
        <taxon>Streptophyta</taxon>
        <taxon>Embryophyta</taxon>
        <taxon>Tracheophyta</taxon>
        <taxon>Spermatophyta</taxon>
        <taxon>Magnoliopsida</taxon>
        <taxon>eudicotyledons</taxon>
        <taxon>Gunneridae</taxon>
        <taxon>Pentapetalae</taxon>
        <taxon>rosids</taxon>
        <taxon>fabids</taxon>
        <taxon>Malpighiales</taxon>
        <taxon>Linaceae</taxon>
        <taxon>Linum</taxon>
    </lineage>
</organism>
<keyword evidence="2" id="KW-0723">Serine/threonine-protein kinase</keyword>
<evidence type="ECO:0000256" key="14">
    <source>
        <dbReference type="PROSITE-ProRule" id="PRU10141"/>
    </source>
</evidence>